<keyword evidence="3" id="KW-0813">Transport</keyword>
<evidence type="ECO:0000256" key="10">
    <source>
        <dbReference type="SAM" id="SignalP"/>
    </source>
</evidence>
<feature type="domain" description="TonB C-terminal" evidence="11">
    <location>
        <begin position="49"/>
        <end position="142"/>
    </location>
</feature>
<comment type="similarity">
    <text evidence="2">Belongs to the TonB family.</text>
</comment>
<evidence type="ECO:0000256" key="4">
    <source>
        <dbReference type="ARBA" id="ARBA00022475"/>
    </source>
</evidence>
<dbReference type="Gene3D" id="3.30.1150.10">
    <property type="match status" value="1"/>
</dbReference>
<evidence type="ECO:0000256" key="5">
    <source>
        <dbReference type="ARBA" id="ARBA00022519"/>
    </source>
</evidence>
<evidence type="ECO:0000256" key="6">
    <source>
        <dbReference type="ARBA" id="ARBA00022692"/>
    </source>
</evidence>
<dbReference type="PANTHER" id="PTHR33446:SF2">
    <property type="entry name" value="PROTEIN TONB"/>
    <property type="match status" value="1"/>
</dbReference>
<proteinExistence type="inferred from homology"/>
<protein>
    <submittedName>
        <fullName evidence="12">Energy transducer TonB</fullName>
    </submittedName>
</protein>
<sequence length="142" mass="15690">MSRQSFLTILSLLGTLWLLAQCQPKNLDSTSTFDRPVYLVVDDSPTFPGGMSKLGEYIGKNLRYPETARKAGQEGKVFVTFIVSEQGRIEKAEILKGLGSELDAEAIRLIENMPAWTPAKQGGQVVACRYNLPINFSIHGSR</sequence>
<dbReference type="Pfam" id="PF03544">
    <property type="entry name" value="TonB_C"/>
    <property type="match status" value="1"/>
</dbReference>
<dbReference type="GO" id="GO:0098797">
    <property type="term" value="C:plasma membrane protein complex"/>
    <property type="evidence" value="ECO:0007669"/>
    <property type="project" value="TreeGrafter"/>
</dbReference>
<reference evidence="12 13" key="1">
    <citation type="submission" date="2018-07" db="EMBL/GenBank/DDBJ databases">
        <title>Genome analysis of Larkinella rosea.</title>
        <authorList>
            <person name="Zhou Z."/>
            <person name="Wang G."/>
        </authorList>
    </citation>
    <scope>NUCLEOTIDE SEQUENCE [LARGE SCALE GENOMIC DNA]</scope>
    <source>
        <strain evidence="13">zzj9</strain>
    </source>
</reference>
<feature type="signal peptide" evidence="10">
    <location>
        <begin position="1"/>
        <end position="20"/>
    </location>
</feature>
<dbReference type="PROSITE" id="PS52015">
    <property type="entry name" value="TONB_CTD"/>
    <property type="match status" value="1"/>
</dbReference>
<dbReference type="OrthoDB" id="9812355at2"/>
<gene>
    <name evidence="12" type="ORF">DUE52_29445</name>
</gene>
<accession>A0A368JFB0</accession>
<dbReference type="SUPFAM" id="SSF74653">
    <property type="entry name" value="TolA/TonB C-terminal domain"/>
    <property type="match status" value="1"/>
</dbReference>
<keyword evidence="8" id="KW-1133">Transmembrane helix</keyword>
<organism evidence="12 13">
    <name type="scientific">Larkinella punicea</name>
    <dbReference type="NCBI Taxonomy" id="2315727"/>
    <lineage>
        <taxon>Bacteria</taxon>
        <taxon>Pseudomonadati</taxon>
        <taxon>Bacteroidota</taxon>
        <taxon>Cytophagia</taxon>
        <taxon>Cytophagales</taxon>
        <taxon>Spirosomataceae</taxon>
        <taxon>Larkinella</taxon>
    </lineage>
</organism>
<dbReference type="InterPro" id="IPR051045">
    <property type="entry name" value="TonB-dependent_transducer"/>
</dbReference>
<evidence type="ECO:0000259" key="11">
    <source>
        <dbReference type="PROSITE" id="PS52015"/>
    </source>
</evidence>
<keyword evidence="10" id="KW-0732">Signal</keyword>
<dbReference type="GO" id="GO:0031992">
    <property type="term" value="F:energy transducer activity"/>
    <property type="evidence" value="ECO:0007669"/>
    <property type="project" value="TreeGrafter"/>
</dbReference>
<evidence type="ECO:0000313" key="13">
    <source>
        <dbReference type="Proteomes" id="UP000253383"/>
    </source>
</evidence>
<keyword evidence="13" id="KW-1185">Reference proteome</keyword>
<keyword evidence="7" id="KW-0653">Protein transport</keyword>
<keyword evidence="9" id="KW-0472">Membrane</keyword>
<dbReference type="EMBL" id="QOWE01000033">
    <property type="protein sequence ID" value="RCR65945.1"/>
    <property type="molecule type" value="Genomic_DNA"/>
</dbReference>
<evidence type="ECO:0000256" key="1">
    <source>
        <dbReference type="ARBA" id="ARBA00004383"/>
    </source>
</evidence>
<keyword evidence="5" id="KW-0997">Cell inner membrane</keyword>
<dbReference type="GO" id="GO:0015031">
    <property type="term" value="P:protein transport"/>
    <property type="evidence" value="ECO:0007669"/>
    <property type="project" value="UniProtKB-KW"/>
</dbReference>
<name>A0A368JFB0_9BACT</name>
<dbReference type="InterPro" id="IPR037682">
    <property type="entry name" value="TonB_C"/>
</dbReference>
<evidence type="ECO:0000313" key="12">
    <source>
        <dbReference type="EMBL" id="RCR65945.1"/>
    </source>
</evidence>
<dbReference type="InterPro" id="IPR006260">
    <property type="entry name" value="TonB/TolA_C"/>
</dbReference>
<keyword evidence="4" id="KW-1003">Cell membrane</keyword>
<evidence type="ECO:0000256" key="8">
    <source>
        <dbReference type="ARBA" id="ARBA00022989"/>
    </source>
</evidence>
<evidence type="ECO:0000256" key="9">
    <source>
        <dbReference type="ARBA" id="ARBA00023136"/>
    </source>
</evidence>
<feature type="chain" id="PRO_5017049879" evidence="10">
    <location>
        <begin position="21"/>
        <end position="142"/>
    </location>
</feature>
<keyword evidence="6" id="KW-0812">Transmembrane</keyword>
<dbReference type="NCBIfam" id="TIGR01352">
    <property type="entry name" value="tonB_Cterm"/>
    <property type="match status" value="1"/>
</dbReference>
<evidence type="ECO:0000256" key="2">
    <source>
        <dbReference type="ARBA" id="ARBA00006555"/>
    </source>
</evidence>
<dbReference type="PANTHER" id="PTHR33446">
    <property type="entry name" value="PROTEIN TONB-RELATED"/>
    <property type="match status" value="1"/>
</dbReference>
<evidence type="ECO:0000256" key="3">
    <source>
        <dbReference type="ARBA" id="ARBA00022448"/>
    </source>
</evidence>
<dbReference type="RefSeq" id="WP_114409679.1">
    <property type="nucleotide sequence ID" value="NZ_QOWE01000033.1"/>
</dbReference>
<evidence type="ECO:0000256" key="7">
    <source>
        <dbReference type="ARBA" id="ARBA00022927"/>
    </source>
</evidence>
<dbReference type="GO" id="GO:0055085">
    <property type="term" value="P:transmembrane transport"/>
    <property type="evidence" value="ECO:0007669"/>
    <property type="project" value="InterPro"/>
</dbReference>
<dbReference type="Proteomes" id="UP000253383">
    <property type="component" value="Unassembled WGS sequence"/>
</dbReference>
<dbReference type="AlphaFoldDB" id="A0A368JFB0"/>
<comment type="caution">
    <text evidence="12">The sequence shown here is derived from an EMBL/GenBank/DDBJ whole genome shotgun (WGS) entry which is preliminary data.</text>
</comment>
<comment type="subcellular location">
    <subcellularLocation>
        <location evidence="1">Cell inner membrane</location>
        <topology evidence="1">Single-pass membrane protein</topology>
        <orientation evidence="1">Periplasmic side</orientation>
    </subcellularLocation>
</comment>